<feature type="region of interest" description="Disordered" evidence="1">
    <location>
        <begin position="197"/>
        <end position="239"/>
    </location>
</feature>
<name>A0A2T9Z8R1_9FUNG</name>
<feature type="non-terminal residue" evidence="2">
    <location>
        <position position="390"/>
    </location>
</feature>
<accession>A0A2T9Z8R1</accession>
<keyword evidence="3" id="KW-1185">Reference proteome</keyword>
<gene>
    <name evidence="2" type="ORF">BB560_004611</name>
</gene>
<comment type="caution">
    <text evidence="2">The sequence shown here is derived from an EMBL/GenBank/DDBJ whole genome shotgun (WGS) entry which is preliminary data.</text>
</comment>
<dbReference type="AlphaFoldDB" id="A0A2T9Z8R1"/>
<evidence type="ECO:0000313" key="2">
    <source>
        <dbReference type="EMBL" id="PVV00988.1"/>
    </source>
</evidence>
<organism evidence="2 3">
    <name type="scientific">Smittium megazygosporum</name>
    <dbReference type="NCBI Taxonomy" id="133381"/>
    <lineage>
        <taxon>Eukaryota</taxon>
        <taxon>Fungi</taxon>
        <taxon>Fungi incertae sedis</taxon>
        <taxon>Zoopagomycota</taxon>
        <taxon>Kickxellomycotina</taxon>
        <taxon>Harpellomycetes</taxon>
        <taxon>Harpellales</taxon>
        <taxon>Legeriomycetaceae</taxon>
        <taxon>Smittium</taxon>
    </lineage>
</organism>
<dbReference type="Proteomes" id="UP000245609">
    <property type="component" value="Unassembled WGS sequence"/>
</dbReference>
<sequence>MMYEPPVLNKIDISPDPASLTPATTVGFSQRMWVVLSDLASHVSQVRMDEAYRVSKIPRKAPQLLPGTSQQPFENKTLVEHLGTLQAWKRATNINKGSNKRGYMNMKENYSRFTDNGWVQNVKSPKIKNNTERKNNYISKVISKAAKFLVQQKARNPYQCLFEQLADFGINKERISQEYDLGSKAIIKNRHANESSKFINPADSSINTLGNKNKHEKHEPRCPKLQGHGPLEGSKSISKQRKDNYLRTVCIRHLTMSTTDPSAAKPDGFAIGSISKRDRSGSGDEAAPVYPVKHPTMSYAGAAKGRPAAQSSECKIGCSWDQFGDNASDAVESICRQLFDLRMTMQHDRPSKSTYYIVKDEQAAERLLNGPLFYEGKKIEFFQTVHYEEE</sequence>
<feature type="compositionally biased region" description="Polar residues" evidence="1">
    <location>
        <begin position="197"/>
        <end position="211"/>
    </location>
</feature>
<proteinExistence type="predicted"/>
<protein>
    <submittedName>
        <fullName evidence="2">Uncharacterized protein</fullName>
    </submittedName>
</protein>
<evidence type="ECO:0000313" key="3">
    <source>
        <dbReference type="Proteomes" id="UP000245609"/>
    </source>
</evidence>
<reference evidence="2 3" key="1">
    <citation type="journal article" date="2018" name="MBio">
        <title>Comparative Genomics Reveals the Core Gene Toolbox for the Fungus-Insect Symbiosis.</title>
        <authorList>
            <person name="Wang Y."/>
            <person name="Stata M."/>
            <person name="Wang W."/>
            <person name="Stajich J.E."/>
            <person name="White M.M."/>
            <person name="Moncalvo J.M."/>
        </authorList>
    </citation>
    <scope>NUCLEOTIDE SEQUENCE [LARGE SCALE GENOMIC DNA]</scope>
    <source>
        <strain evidence="2 3">SC-DP-2</strain>
    </source>
</reference>
<evidence type="ECO:0000256" key="1">
    <source>
        <dbReference type="SAM" id="MobiDB-lite"/>
    </source>
</evidence>
<dbReference type="EMBL" id="MBFS01001461">
    <property type="protein sequence ID" value="PVV00988.1"/>
    <property type="molecule type" value="Genomic_DNA"/>
</dbReference>
<dbReference type="OrthoDB" id="5545891at2759"/>